<keyword evidence="8 11" id="KW-1133">Transmembrane helix</keyword>
<feature type="transmembrane region" description="Helical" evidence="11">
    <location>
        <begin position="195"/>
        <end position="213"/>
    </location>
</feature>
<feature type="transmembrane region" description="Helical" evidence="11">
    <location>
        <begin position="284"/>
        <end position="305"/>
    </location>
</feature>
<evidence type="ECO:0000256" key="2">
    <source>
        <dbReference type="ARBA" id="ARBA00010794"/>
    </source>
</evidence>
<evidence type="ECO:0000256" key="10">
    <source>
        <dbReference type="SAM" id="MobiDB-lite"/>
    </source>
</evidence>
<proteinExistence type="inferred from homology"/>
<keyword evidence="6" id="KW-0418">Kinase</keyword>
<comment type="similarity">
    <text evidence="2">Belongs to the polyprenol kinase family.</text>
</comment>
<keyword evidence="4" id="KW-0808">Transferase</keyword>
<feature type="transmembrane region" description="Helical" evidence="11">
    <location>
        <begin position="416"/>
        <end position="434"/>
    </location>
</feature>
<comment type="caution">
    <text evidence="12">The sequence shown here is derived from an EMBL/GenBank/DDBJ whole genome shotgun (WGS) entry which is preliminary data.</text>
</comment>
<evidence type="ECO:0000256" key="5">
    <source>
        <dbReference type="ARBA" id="ARBA00022692"/>
    </source>
</evidence>
<evidence type="ECO:0000256" key="9">
    <source>
        <dbReference type="ARBA" id="ARBA00023136"/>
    </source>
</evidence>
<dbReference type="InterPro" id="IPR032974">
    <property type="entry name" value="Polypren_kinase"/>
</dbReference>
<dbReference type="Proteomes" id="UP000790833">
    <property type="component" value="Unassembled WGS sequence"/>
</dbReference>
<dbReference type="EMBL" id="JAHMUF010000005">
    <property type="protein sequence ID" value="KAG7195065.1"/>
    <property type="molecule type" value="Genomic_DNA"/>
</dbReference>
<feature type="compositionally biased region" description="Basic residues" evidence="10">
    <location>
        <begin position="1"/>
        <end position="10"/>
    </location>
</feature>
<evidence type="ECO:0000256" key="8">
    <source>
        <dbReference type="ARBA" id="ARBA00022989"/>
    </source>
</evidence>
<evidence type="ECO:0000256" key="7">
    <source>
        <dbReference type="ARBA" id="ARBA00022824"/>
    </source>
</evidence>
<feature type="transmembrane region" description="Helical" evidence="11">
    <location>
        <begin position="219"/>
        <end position="236"/>
    </location>
</feature>
<protein>
    <recommendedName>
        <fullName evidence="3">dolichol kinase</fullName>
        <ecNumber evidence="3">2.7.1.108</ecNumber>
    </recommendedName>
</protein>
<dbReference type="GeneID" id="66117553"/>
<dbReference type="RefSeq" id="XP_043050612.1">
    <property type="nucleotide sequence ID" value="XM_043194861.1"/>
</dbReference>
<feature type="transmembrane region" description="Helical" evidence="11">
    <location>
        <begin position="465"/>
        <end position="483"/>
    </location>
</feature>
<dbReference type="OrthoDB" id="377083at2759"/>
<feature type="transmembrane region" description="Helical" evidence="11">
    <location>
        <begin position="390"/>
        <end position="410"/>
    </location>
</feature>
<keyword evidence="9 11" id="KW-0472">Membrane</keyword>
<dbReference type="GO" id="GO:0004168">
    <property type="term" value="F:dolichol kinase activity"/>
    <property type="evidence" value="ECO:0007669"/>
    <property type="project" value="UniProtKB-EC"/>
</dbReference>
<feature type="region of interest" description="Disordered" evidence="10">
    <location>
        <begin position="1"/>
        <end position="21"/>
    </location>
</feature>
<organism evidence="12 13">
    <name type="scientific">Scheffersomyces spartinae</name>
    <dbReference type="NCBI Taxonomy" id="45513"/>
    <lineage>
        <taxon>Eukaryota</taxon>
        <taxon>Fungi</taxon>
        <taxon>Dikarya</taxon>
        <taxon>Ascomycota</taxon>
        <taxon>Saccharomycotina</taxon>
        <taxon>Pichiomycetes</taxon>
        <taxon>Debaryomycetaceae</taxon>
        <taxon>Scheffersomyces</taxon>
    </lineage>
</organism>
<feature type="transmembrane region" description="Helical" evidence="11">
    <location>
        <begin position="357"/>
        <end position="378"/>
    </location>
</feature>
<keyword evidence="5 11" id="KW-0812">Transmembrane</keyword>
<accession>A0A9P7VC40</accession>
<comment type="subcellular location">
    <subcellularLocation>
        <location evidence="1">Endoplasmic reticulum membrane</location>
        <topology evidence="1">Multi-pass membrane protein</topology>
    </subcellularLocation>
</comment>
<feature type="transmembrane region" description="Helical" evidence="11">
    <location>
        <begin position="161"/>
        <end position="183"/>
    </location>
</feature>
<dbReference type="GO" id="GO:0005789">
    <property type="term" value="C:endoplasmic reticulum membrane"/>
    <property type="evidence" value="ECO:0007669"/>
    <property type="project" value="UniProtKB-SubCell"/>
</dbReference>
<feature type="transmembrane region" description="Helical" evidence="11">
    <location>
        <begin position="495"/>
        <end position="516"/>
    </location>
</feature>
<sequence>MAPKGNKKKSAGAGSGNSISTAQIFQEGSKELEELTRKENEKIEALQQLKKQKESTNPATDRDDDPSEYNFPMNVIFYVQDFVNDNMTFIKFVQLMVQAYVVEILWFQREKYDDLVRTLPFIGFNYLGVFLGLFGIYYSQAKQHKKRPDVVAPPVAPSFDLIYAVLFPVYLSIILGIDEFLVVNMALNYFILDKNLHAGFKGLSAITYYWMYASDFSETSVPIFQMVQYVVAFYFIKTVIEYVNERNGKRTLADGEIQLVSLALFNIFGNLLIINTPILPIQIFSKLLVALTFASVFSFPFYYAYNRYNRSLLWAICTSIVFSGVFYYVTDFALNPILDQQPIDWLLAYVQETPQRIYLIKVWASILLVSIPAMLSPLSSVLPLNIKRKTWHFVLFFSILFATGFDATSITNDPEFHLLALLGSSCVLIGVEIIRASEFTGLGNIINSLMLPFQDAKDLQGPLNLSYIFLLLGVAIPFGITYWKTGTVEPSSFIGFISLGICDSVASIVGQLCGTVKWKGSDKSIQGTLAFTSTGLLVFKLLDDFYFINKVTNWENVLITFLVGGVFEGVCELNDNLLLPIFMSIVLHLMNIGF</sequence>
<dbReference type="AlphaFoldDB" id="A0A9P7VC40"/>
<dbReference type="PANTHER" id="PTHR13205:SF15">
    <property type="entry name" value="DOLICHOL KINASE"/>
    <property type="match status" value="1"/>
</dbReference>
<evidence type="ECO:0000256" key="11">
    <source>
        <dbReference type="SAM" id="Phobius"/>
    </source>
</evidence>
<gene>
    <name evidence="12" type="ORF">KQ657_004179</name>
</gene>
<dbReference type="PANTHER" id="PTHR13205">
    <property type="entry name" value="TRANSMEMBRANE PROTEIN 15-RELATED"/>
    <property type="match status" value="1"/>
</dbReference>
<evidence type="ECO:0000313" key="13">
    <source>
        <dbReference type="Proteomes" id="UP000790833"/>
    </source>
</evidence>
<evidence type="ECO:0000256" key="3">
    <source>
        <dbReference type="ARBA" id="ARBA00012132"/>
    </source>
</evidence>
<feature type="transmembrane region" description="Helical" evidence="11">
    <location>
        <begin position="312"/>
        <end position="329"/>
    </location>
</feature>
<feature type="region of interest" description="Disordered" evidence="10">
    <location>
        <begin position="46"/>
        <end position="67"/>
    </location>
</feature>
<dbReference type="GO" id="GO:0043048">
    <property type="term" value="P:dolichyl monophosphate biosynthetic process"/>
    <property type="evidence" value="ECO:0007669"/>
    <property type="project" value="TreeGrafter"/>
</dbReference>
<evidence type="ECO:0000313" key="12">
    <source>
        <dbReference type="EMBL" id="KAG7195065.1"/>
    </source>
</evidence>
<evidence type="ECO:0000256" key="6">
    <source>
        <dbReference type="ARBA" id="ARBA00022777"/>
    </source>
</evidence>
<dbReference type="EC" id="2.7.1.108" evidence="3"/>
<reference evidence="12" key="1">
    <citation type="submission" date="2021-03" db="EMBL/GenBank/DDBJ databases">
        <authorList>
            <person name="Palmer J.M."/>
        </authorList>
    </citation>
    <scope>NUCLEOTIDE SEQUENCE</scope>
    <source>
        <strain evidence="12">ARV_011</strain>
    </source>
</reference>
<keyword evidence="7" id="KW-0256">Endoplasmic reticulum</keyword>
<evidence type="ECO:0000256" key="4">
    <source>
        <dbReference type="ARBA" id="ARBA00022679"/>
    </source>
</evidence>
<keyword evidence="13" id="KW-1185">Reference proteome</keyword>
<feature type="transmembrane region" description="Helical" evidence="11">
    <location>
        <begin position="119"/>
        <end position="141"/>
    </location>
</feature>
<name>A0A9P7VC40_9ASCO</name>
<evidence type="ECO:0000256" key="1">
    <source>
        <dbReference type="ARBA" id="ARBA00004477"/>
    </source>
</evidence>
<feature type="transmembrane region" description="Helical" evidence="11">
    <location>
        <begin position="257"/>
        <end position="278"/>
    </location>
</feature>